<evidence type="ECO:0000256" key="1">
    <source>
        <dbReference type="ARBA" id="ARBA00005820"/>
    </source>
</evidence>
<reference evidence="5" key="1">
    <citation type="submission" date="2020-11" db="EMBL/GenBank/DDBJ databases">
        <title>Nocardioides cynanchi sp. nov., isolated from soil of rhizosphere of Cynanchum wilfordii.</title>
        <authorList>
            <person name="Lee J.-S."/>
            <person name="Suh M.K."/>
            <person name="Kim J.-S."/>
        </authorList>
    </citation>
    <scope>NUCLEOTIDE SEQUENCE</scope>
    <source>
        <strain evidence="5">KCTC 19276</strain>
    </source>
</reference>
<dbReference type="GO" id="GO:0016887">
    <property type="term" value="F:ATP hydrolysis activity"/>
    <property type="evidence" value="ECO:0007669"/>
    <property type="project" value="InterPro"/>
</dbReference>
<dbReference type="SMART" id="SM00862">
    <property type="entry name" value="Trans_reg_C"/>
    <property type="match status" value="1"/>
</dbReference>
<sequence>MPAALTLLDGVAWRGRAVPGERVAALLAALASRPEGLTDTRLIELIWAGQPDGEPANPTKALQVLVSRARAALGADGVERYDGGYRLGVAVEDVDALLLRKLTREAGAALDAGDPARAADLAGRAAGVELADTGSDAGPLAELRHDAAGDRRRAGRVLGLALAAGGRDQEALPHLEAAHGEAVHDVAVTAALLRSVAATAGPAAALERYEGYRADLADRLGVDPDPSLQRLHRELLVADSPVRDGVHFEVDDLLGRQEDLAELRAAVRRSRLVSIVGPGGLGKTRVAHVLAREATQPRVYFVELVGVTSGDDVVAEVGAALGVRGSVTGRRTLTPAQLADVRSQIATELDTAPTLLVLDNCEHVLESVASLVALLLVTTRDLHVLTTSRAPLGLAAEQVVSLRQLAPDDASALFVQRARAARADADLPADAVADIVARLDGLPLAIELAAARVRTMTVEEVRRRIGDLFSLLRSRDRSAPERHRTLTAVIEWSWDLLDPGDQEGMARLSVFHDGFTRDTALAVLGRGGADLVETLAEQSLLTVAELDGTTRFRMLETIREFGAERLSEAGLRPDAHRCQDAWAVDLVRVQHTVMFTPDEIAAINAIGAEENNLADVLRRALRDGDREVVAQVLACLGAFWTITGNHPRIFTIADAAEALLADWDPPEQLRTTAQLIASWLIVHLSWMPHRSVDTLRAALARWGEPTHPWARIAHAMFVDDDPGVPTDQRVAALAEGSDPVTAQMALLWAALIAENSGDIAVAATYAREGLTRQPLTPYLEASLHGQLAQLAMNLGDYRTAAEHAEVAWPILDRLHADDDARAIRAATIIWPLLEGDFETAERVIAETDTLGEPTMGSQMVLLSARAELALARGEITDGLRLFDEALASVRPIEGLDLGGLNPWVLIAASASLVARVRHGTTAADETRARELVDVLAAQETGARTDNELPDQDFPLNGALLAALGAWAVRFGGSERHADGARLLAVADRWSYNRSFPTMAWEALQALAEQAVPNLLEEVTAEYADRPAADLLAEARTLVSRVTTGVTSSG</sequence>
<dbReference type="GO" id="GO:0000160">
    <property type="term" value="P:phosphorelay signal transduction system"/>
    <property type="evidence" value="ECO:0007669"/>
    <property type="project" value="InterPro"/>
</dbReference>
<comment type="similarity">
    <text evidence="1">Belongs to the AfsR/DnrI/RedD regulatory family.</text>
</comment>
<dbReference type="PANTHER" id="PTHR47691">
    <property type="entry name" value="REGULATOR-RELATED"/>
    <property type="match status" value="1"/>
</dbReference>
<evidence type="ECO:0000259" key="3">
    <source>
        <dbReference type="SMART" id="SM00862"/>
    </source>
</evidence>
<dbReference type="Gene3D" id="1.25.40.10">
    <property type="entry name" value="Tetratricopeptide repeat domain"/>
    <property type="match status" value="2"/>
</dbReference>
<proteinExistence type="inferred from homology"/>
<dbReference type="SMART" id="SM01043">
    <property type="entry name" value="BTAD"/>
    <property type="match status" value="1"/>
</dbReference>
<evidence type="ECO:0000256" key="2">
    <source>
        <dbReference type="ARBA" id="ARBA00023125"/>
    </source>
</evidence>
<dbReference type="InterPro" id="IPR001867">
    <property type="entry name" value="OmpR/PhoB-type_DNA-bd"/>
</dbReference>
<dbReference type="AlphaFoldDB" id="A0A930VK63"/>
<dbReference type="Gene3D" id="3.40.50.300">
    <property type="entry name" value="P-loop containing nucleotide triphosphate hydrolases"/>
    <property type="match status" value="1"/>
</dbReference>
<name>A0A930VK63_9ACTN</name>
<feature type="domain" description="OmpR/PhoB-type" evidence="3">
    <location>
        <begin position="15"/>
        <end position="87"/>
    </location>
</feature>
<evidence type="ECO:0000259" key="4">
    <source>
        <dbReference type="SMART" id="SM01043"/>
    </source>
</evidence>
<dbReference type="PANTHER" id="PTHR47691:SF3">
    <property type="entry name" value="HTH-TYPE TRANSCRIPTIONAL REGULATOR RV0890C-RELATED"/>
    <property type="match status" value="1"/>
</dbReference>
<accession>A0A930VK63</accession>
<dbReference type="GO" id="GO:0003677">
    <property type="term" value="F:DNA binding"/>
    <property type="evidence" value="ECO:0007669"/>
    <property type="project" value="UniProtKB-KW"/>
</dbReference>
<evidence type="ECO:0000313" key="5">
    <source>
        <dbReference type="EMBL" id="MBF4769059.1"/>
    </source>
</evidence>
<dbReference type="SUPFAM" id="SSF52540">
    <property type="entry name" value="P-loop containing nucleoside triphosphate hydrolases"/>
    <property type="match status" value="1"/>
</dbReference>
<dbReference type="SUPFAM" id="SSF48452">
    <property type="entry name" value="TPR-like"/>
    <property type="match status" value="1"/>
</dbReference>
<dbReference type="EMBL" id="JADKPO010000020">
    <property type="protein sequence ID" value="MBF4769059.1"/>
    <property type="molecule type" value="Genomic_DNA"/>
</dbReference>
<evidence type="ECO:0000313" key="6">
    <source>
        <dbReference type="Proteomes" id="UP000660668"/>
    </source>
</evidence>
<comment type="caution">
    <text evidence="5">The sequence shown here is derived from an EMBL/GenBank/DDBJ whole genome shotgun (WGS) entry which is preliminary data.</text>
</comment>
<dbReference type="InterPro" id="IPR011990">
    <property type="entry name" value="TPR-like_helical_dom_sf"/>
</dbReference>
<feature type="domain" description="Bacterial transcriptional activator" evidence="4">
    <location>
        <begin position="94"/>
        <end position="236"/>
    </location>
</feature>
<dbReference type="Pfam" id="PF13401">
    <property type="entry name" value="AAA_22"/>
    <property type="match status" value="1"/>
</dbReference>
<organism evidence="5 6">
    <name type="scientific">Nocardioides agariphilus</name>
    <dbReference type="NCBI Taxonomy" id="433664"/>
    <lineage>
        <taxon>Bacteria</taxon>
        <taxon>Bacillati</taxon>
        <taxon>Actinomycetota</taxon>
        <taxon>Actinomycetes</taxon>
        <taxon>Propionibacteriales</taxon>
        <taxon>Nocardioidaceae</taxon>
        <taxon>Nocardioides</taxon>
    </lineage>
</organism>
<dbReference type="Proteomes" id="UP000660668">
    <property type="component" value="Unassembled WGS sequence"/>
</dbReference>
<keyword evidence="6" id="KW-1185">Reference proteome</keyword>
<dbReference type="InterPro" id="IPR049945">
    <property type="entry name" value="AAA_22"/>
</dbReference>
<keyword evidence="2" id="KW-0238">DNA-binding</keyword>
<dbReference type="Pfam" id="PF03704">
    <property type="entry name" value="BTAD"/>
    <property type="match status" value="1"/>
</dbReference>
<dbReference type="RefSeq" id="WP_194697208.1">
    <property type="nucleotide sequence ID" value="NZ_JADKPO010000020.1"/>
</dbReference>
<protein>
    <submittedName>
        <fullName evidence="5">AAA family ATPase</fullName>
    </submittedName>
</protein>
<dbReference type="InterPro" id="IPR005158">
    <property type="entry name" value="BTAD"/>
</dbReference>
<dbReference type="PRINTS" id="PR00364">
    <property type="entry name" value="DISEASERSIST"/>
</dbReference>
<gene>
    <name evidence="5" type="ORF">ISU10_14930</name>
</gene>
<dbReference type="GO" id="GO:0006355">
    <property type="term" value="P:regulation of DNA-templated transcription"/>
    <property type="evidence" value="ECO:0007669"/>
    <property type="project" value="InterPro"/>
</dbReference>
<dbReference type="InterPro" id="IPR027417">
    <property type="entry name" value="P-loop_NTPase"/>
</dbReference>
<dbReference type="Gene3D" id="1.10.10.10">
    <property type="entry name" value="Winged helix-like DNA-binding domain superfamily/Winged helix DNA-binding domain"/>
    <property type="match status" value="1"/>
</dbReference>
<dbReference type="InterPro" id="IPR036388">
    <property type="entry name" value="WH-like_DNA-bd_sf"/>
</dbReference>